<accession>A0ABU4RDH1</accession>
<dbReference type="SMART" id="SM00228">
    <property type="entry name" value="PDZ"/>
    <property type="match status" value="1"/>
</dbReference>
<reference evidence="2 3" key="1">
    <citation type="submission" date="2023-11" db="EMBL/GenBank/DDBJ databases">
        <title>Unpublished Manusciprt.</title>
        <authorList>
            <person name="Saticioglu I.B."/>
            <person name="Ay H."/>
            <person name="Ajmi N."/>
            <person name="Altun S."/>
            <person name="Duman M."/>
        </authorList>
    </citation>
    <scope>NUCLEOTIDE SEQUENCE [LARGE SCALE GENOMIC DNA]</scope>
    <source>
        <strain evidence="2 3">Fl-318</strain>
    </source>
</reference>
<dbReference type="SUPFAM" id="SSF50156">
    <property type="entry name" value="PDZ domain-like"/>
    <property type="match status" value="1"/>
</dbReference>
<feature type="domain" description="PDZ" evidence="1">
    <location>
        <begin position="241"/>
        <end position="310"/>
    </location>
</feature>
<keyword evidence="3" id="KW-1185">Reference proteome</keyword>
<dbReference type="Pfam" id="PF13180">
    <property type="entry name" value="PDZ_2"/>
    <property type="match status" value="1"/>
</dbReference>
<dbReference type="PROSITE" id="PS51257">
    <property type="entry name" value="PROKAR_LIPOPROTEIN"/>
    <property type="match status" value="1"/>
</dbReference>
<evidence type="ECO:0000259" key="1">
    <source>
        <dbReference type="PROSITE" id="PS50106"/>
    </source>
</evidence>
<sequence length="339" mass="38099">MKKKNNFVNYLTLVPYLLFLQGCGSNQFKENYKSEENYFKNYDPNLIEKTETPSIYTTNNPQTDRIGLLEDGYIYLGKSQFTSMEINSRNEALKFAKEIGASIVLLGATYERTKKITDPIYPYYPVPEQQNNIVTNNPVYAMGLPSVSYNYSFDSKSKTKKETITTIAPNATVYNQSIITNGKSSDKQTKQAINQQIWTAHNPNASSTIVEPVLSPAYATTLPTENREVDIYTYDATFWGKTTRPPALGIDVIDLSDEIKKKLNLNGGVLVTAVMKNSPALFAAIYRGDILISINKNTIITTSQIGELLRINKGKVVKLELYRDGNKIIKEVKLNDSAY</sequence>
<dbReference type="InterPro" id="IPR001478">
    <property type="entry name" value="PDZ"/>
</dbReference>
<evidence type="ECO:0000313" key="2">
    <source>
        <dbReference type="EMBL" id="MDX6189913.1"/>
    </source>
</evidence>
<dbReference type="Proteomes" id="UP001273350">
    <property type="component" value="Unassembled WGS sequence"/>
</dbReference>
<proteinExistence type="predicted"/>
<protein>
    <submittedName>
        <fullName evidence="2">PDZ domain-containing protein</fullName>
    </submittedName>
</protein>
<dbReference type="EMBL" id="JAWXVI010000006">
    <property type="protein sequence ID" value="MDX6189913.1"/>
    <property type="molecule type" value="Genomic_DNA"/>
</dbReference>
<dbReference type="InterPro" id="IPR036034">
    <property type="entry name" value="PDZ_sf"/>
</dbReference>
<comment type="caution">
    <text evidence="2">The sequence shown here is derived from an EMBL/GenBank/DDBJ whole genome shotgun (WGS) entry which is preliminary data.</text>
</comment>
<dbReference type="Gene3D" id="2.30.42.10">
    <property type="match status" value="1"/>
</dbReference>
<name>A0ABU4RDH1_9FLAO</name>
<dbReference type="RefSeq" id="WP_230003083.1">
    <property type="nucleotide sequence ID" value="NZ_CP087134.1"/>
</dbReference>
<evidence type="ECO:0000313" key="3">
    <source>
        <dbReference type="Proteomes" id="UP001273350"/>
    </source>
</evidence>
<gene>
    <name evidence="2" type="ORF">SGQ83_11180</name>
</gene>
<organism evidence="2 3">
    <name type="scientific">Flavobacterium cupriresistens</name>
    <dbReference type="NCBI Taxonomy" id="2893885"/>
    <lineage>
        <taxon>Bacteria</taxon>
        <taxon>Pseudomonadati</taxon>
        <taxon>Bacteroidota</taxon>
        <taxon>Flavobacteriia</taxon>
        <taxon>Flavobacteriales</taxon>
        <taxon>Flavobacteriaceae</taxon>
        <taxon>Flavobacterium</taxon>
    </lineage>
</organism>
<dbReference type="PROSITE" id="PS50106">
    <property type="entry name" value="PDZ"/>
    <property type="match status" value="1"/>
</dbReference>